<dbReference type="AlphaFoldDB" id="A0A7C5KAX4"/>
<proteinExistence type="predicted"/>
<organism evidence="1">
    <name type="scientific">Thermodesulfobium narugense</name>
    <dbReference type="NCBI Taxonomy" id="184064"/>
    <lineage>
        <taxon>Bacteria</taxon>
        <taxon>Pseudomonadati</taxon>
        <taxon>Thermodesulfobiota</taxon>
        <taxon>Thermodesulfobiia</taxon>
        <taxon>Thermodesulfobiales</taxon>
        <taxon>Thermodesulfobiaceae</taxon>
        <taxon>Thermodesulfobium</taxon>
    </lineage>
</organism>
<reference evidence="1" key="1">
    <citation type="journal article" date="2020" name="mSystems">
        <title>Genome- and Community-Level Interaction Insights into Carbon Utilization and Element Cycling Functions of Hydrothermarchaeota in Hydrothermal Sediment.</title>
        <authorList>
            <person name="Zhou Z."/>
            <person name="Liu Y."/>
            <person name="Xu W."/>
            <person name="Pan J."/>
            <person name="Luo Z.H."/>
            <person name="Li M."/>
        </authorList>
    </citation>
    <scope>NUCLEOTIDE SEQUENCE [LARGE SCALE GENOMIC DNA]</scope>
    <source>
        <strain evidence="1">SpSt-1019</strain>
    </source>
</reference>
<dbReference type="InterPro" id="IPR036388">
    <property type="entry name" value="WH-like_DNA-bd_sf"/>
</dbReference>
<evidence type="ECO:0008006" key="2">
    <source>
        <dbReference type="Google" id="ProtNLM"/>
    </source>
</evidence>
<evidence type="ECO:0000313" key="1">
    <source>
        <dbReference type="EMBL" id="HHI65304.1"/>
    </source>
</evidence>
<gene>
    <name evidence="1" type="ORF">ENL70_01980</name>
</gene>
<dbReference type="Gene3D" id="1.10.10.10">
    <property type="entry name" value="Winged helix-like DNA-binding domain superfamily/Winged helix DNA-binding domain"/>
    <property type="match status" value="1"/>
</dbReference>
<accession>A0A7C5KAX4</accession>
<sequence>MAADPSIKVKICEYLKTVKQAKNRQIAEKIGEDKKAVDAAIAELANEGIVEYIYVTTSFVVLKDEYHNDPNWHYTPK</sequence>
<comment type="caution">
    <text evidence="1">The sequence shown here is derived from an EMBL/GenBank/DDBJ whole genome shotgun (WGS) entry which is preliminary data.</text>
</comment>
<dbReference type="EMBL" id="DRUY01000069">
    <property type="protein sequence ID" value="HHI65304.1"/>
    <property type="molecule type" value="Genomic_DNA"/>
</dbReference>
<dbReference type="InterPro" id="IPR036390">
    <property type="entry name" value="WH_DNA-bd_sf"/>
</dbReference>
<name>A0A7C5KAX4_9BACT</name>
<protein>
    <recommendedName>
        <fullName evidence="2">MarR family transcriptional regulator</fullName>
    </recommendedName>
</protein>
<dbReference type="SUPFAM" id="SSF46785">
    <property type="entry name" value="Winged helix' DNA-binding domain"/>
    <property type="match status" value="1"/>
</dbReference>